<comment type="caution">
    <text evidence="2">The sequence shown here is derived from an EMBL/GenBank/DDBJ whole genome shotgun (WGS) entry which is preliminary data.</text>
</comment>
<dbReference type="EMBL" id="MRDE01000017">
    <property type="protein sequence ID" value="OMH27091.1"/>
    <property type="molecule type" value="Genomic_DNA"/>
</dbReference>
<evidence type="ECO:0000313" key="3">
    <source>
        <dbReference type="Proteomes" id="UP000187085"/>
    </source>
</evidence>
<reference evidence="2 3" key="1">
    <citation type="submission" date="2016-12" db="EMBL/GenBank/DDBJ databases">
        <title>Draft genome of Tersicoccus phoenicis 1P05MA.</title>
        <authorList>
            <person name="Nakajima Y."/>
            <person name="Yoshizawa S."/>
            <person name="Nakamura K."/>
            <person name="Ogura Y."/>
            <person name="Hayashi T."/>
            <person name="Kogure K."/>
        </authorList>
    </citation>
    <scope>NUCLEOTIDE SEQUENCE [LARGE SCALE GENOMIC DNA]</scope>
    <source>
        <strain evidence="2 3">1p05MA</strain>
    </source>
</reference>
<feature type="region of interest" description="Disordered" evidence="1">
    <location>
        <begin position="1"/>
        <end position="28"/>
    </location>
</feature>
<proteinExistence type="predicted"/>
<protein>
    <submittedName>
        <fullName evidence="2">Uncharacterized protein</fullName>
    </submittedName>
</protein>
<dbReference type="OrthoDB" id="3208682at2"/>
<dbReference type="RefSeq" id="WP_076702457.1">
    <property type="nucleotide sequence ID" value="NZ_MRDE01000017.1"/>
</dbReference>
<evidence type="ECO:0000313" key="2">
    <source>
        <dbReference type="EMBL" id="OMH27091.1"/>
    </source>
</evidence>
<dbReference type="Proteomes" id="UP000187085">
    <property type="component" value="Unassembled WGS sequence"/>
</dbReference>
<feature type="compositionally biased region" description="Low complexity" evidence="1">
    <location>
        <begin position="7"/>
        <end position="18"/>
    </location>
</feature>
<keyword evidence="3" id="KW-1185">Reference proteome</keyword>
<gene>
    <name evidence="2" type="ORF">BKD30_04200</name>
</gene>
<sequence length="71" mass="7503">MPIIELTSTDTTTTGGRTLPAHLAEPSPGAPVRGGLVLIEDTNPHAYRAEPAADSWQRALAFLDEHLPNGS</sequence>
<organism evidence="2 3">
    <name type="scientific">Tersicoccus phoenicis</name>
    <dbReference type="NCBI Taxonomy" id="554083"/>
    <lineage>
        <taxon>Bacteria</taxon>
        <taxon>Bacillati</taxon>
        <taxon>Actinomycetota</taxon>
        <taxon>Actinomycetes</taxon>
        <taxon>Micrococcales</taxon>
        <taxon>Micrococcaceae</taxon>
        <taxon>Tersicoccus</taxon>
    </lineage>
</organism>
<accession>A0A1R1LHS5</accession>
<name>A0A1R1LHS5_9MICC</name>
<dbReference type="AlphaFoldDB" id="A0A1R1LHS5"/>
<evidence type="ECO:0000256" key="1">
    <source>
        <dbReference type="SAM" id="MobiDB-lite"/>
    </source>
</evidence>